<keyword evidence="12" id="KW-1185">Reference proteome</keyword>
<comment type="caution">
    <text evidence="11">The sequence shown here is derived from an EMBL/GenBank/DDBJ whole genome shotgun (WGS) entry which is preliminary data.</text>
</comment>
<feature type="transmembrane region" description="Helical" evidence="10">
    <location>
        <begin position="165"/>
        <end position="188"/>
    </location>
</feature>
<dbReference type="InterPro" id="IPR048279">
    <property type="entry name" value="MdtK-like"/>
</dbReference>
<feature type="transmembrane region" description="Helical" evidence="10">
    <location>
        <begin position="136"/>
        <end position="153"/>
    </location>
</feature>
<dbReference type="AlphaFoldDB" id="N9WGB5"/>
<dbReference type="Pfam" id="PF01554">
    <property type="entry name" value="MatE"/>
    <property type="match status" value="2"/>
</dbReference>
<evidence type="ECO:0000313" key="11">
    <source>
        <dbReference type="EMBL" id="ENZ02121.1"/>
    </source>
</evidence>
<dbReference type="PANTHER" id="PTHR43823:SF3">
    <property type="entry name" value="MULTIDRUG EXPORT PROTEIN MEPA"/>
    <property type="match status" value="1"/>
</dbReference>
<dbReference type="GO" id="GO:0015297">
    <property type="term" value="F:antiporter activity"/>
    <property type="evidence" value="ECO:0007669"/>
    <property type="project" value="InterPro"/>
</dbReference>
<dbReference type="InterPro" id="IPR002528">
    <property type="entry name" value="MATE_fam"/>
</dbReference>
<dbReference type="InterPro" id="IPR051327">
    <property type="entry name" value="MATE_MepA_subfamily"/>
</dbReference>
<keyword evidence="9" id="KW-0046">Antibiotic resistance</keyword>
<protein>
    <recommendedName>
        <fullName evidence="3">Multidrug export protein MepA</fullName>
    </recommendedName>
</protein>
<comment type="similarity">
    <text evidence="2">Belongs to the multi antimicrobial extrusion (MATE) (TC 2.A.66.1) family. MepA subfamily.</text>
</comment>
<dbReference type="GO" id="GO:0042910">
    <property type="term" value="F:xenobiotic transmembrane transporter activity"/>
    <property type="evidence" value="ECO:0007669"/>
    <property type="project" value="InterPro"/>
</dbReference>
<evidence type="ECO:0000256" key="1">
    <source>
        <dbReference type="ARBA" id="ARBA00004651"/>
    </source>
</evidence>
<feature type="transmembrane region" description="Helical" evidence="10">
    <location>
        <begin position="21"/>
        <end position="42"/>
    </location>
</feature>
<sequence length="446" mass="49588">MDRDYILGKEKIQKSVLKISSPSAISTVSTVIYNIIDTIFIGRYVFSIGIAAVSLYLPIQMMISSIAMLFASGVGSFISRQLGKKNIDKAEKAVGTLVAFILTISIILCIIGLIFTKDIVELFGARGNAIYYSSRYAEMMFIGILFNPLCLASNNVMRGEGSTKYSMIGTVISIISNIFLDFIFIVIFKWGVLGAGLATTIAKLINLLYVIYCFKFKTLLKVKLKYIKYDFKLIKECLPIGFSTFLNQFAGSISIMLLNNDLYHFGGNYVIAVYGIVFKLTSIIQKSVAGFNRGNQPLIGYNFGANNIKRVKEAVKWGFIFSTGVALIGTILIMIFSKPLSEMFTTKLALINYSSKILIIALLASPFLGIYFLSISFYRAIGRAKESIILSLFRRVIFFIPLLYILPYGFNLGLEGIWIVLPLSNFISALFAGTLLLRTLKTLKVN</sequence>
<dbReference type="Proteomes" id="UP000013097">
    <property type="component" value="Unassembled WGS sequence"/>
</dbReference>
<dbReference type="PIRSF" id="PIRSF006603">
    <property type="entry name" value="DinF"/>
    <property type="match status" value="1"/>
</dbReference>
<keyword evidence="6 10" id="KW-0812">Transmembrane</keyword>
<dbReference type="RefSeq" id="WP_002597857.1">
    <property type="nucleotide sequence ID" value="NZ_KB850956.1"/>
</dbReference>
<evidence type="ECO:0000256" key="8">
    <source>
        <dbReference type="ARBA" id="ARBA00023136"/>
    </source>
</evidence>
<dbReference type="GO" id="GO:0005886">
    <property type="term" value="C:plasma membrane"/>
    <property type="evidence" value="ECO:0007669"/>
    <property type="project" value="UniProtKB-SubCell"/>
</dbReference>
<dbReference type="CDD" id="cd13143">
    <property type="entry name" value="MATE_MepA_like"/>
    <property type="match status" value="1"/>
</dbReference>
<keyword evidence="4" id="KW-0813">Transport</keyword>
<comment type="subcellular location">
    <subcellularLocation>
        <location evidence="1">Cell membrane</location>
        <topology evidence="1">Multi-pass membrane protein</topology>
    </subcellularLocation>
</comment>
<feature type="transmembrane region" description="Helical" evidence="10">
    <location>
        <begin position="357"/>
        <end position="380"/>
    </location>
</feature>
<evidence type="ECO:0000256" key="3">
    <source>
        <dbReference type="ARBA" id="ARBA00022106"/>
    </source>
</evidence>
<dbReference type="eggNOG" id="COG0534">
    <property type="taxonomic scope" value="Bacteria"/>
</dbReference>
<evidence type="ECO:0000313" key="12">
    <source>
        <dbReference type="Proteomes" id="UP000013097"/>
    </source>
</evidence>
<evidence type="ECO:0000256" key="4">
    <source>
        <dbReference type="ARBA" id="ARBA00022448"/>
    </source>
</evidence>
<dbReference type="GO" id="GO:0046677">
    <property type="term" value="P:response to antibiotic"/>
    <property type="evidence" value="ECO:0007669"/>
    <property type="project" value="UniProtKB-KW"/>
</dbReference>
<evidence type="ECO:0000256" key="2">
    <source>
        <dbReference type="ARBA" id="ARBA00008417"/>
    </source>
</evidence>
<keyword evidence="7 10" id="KW-1133">Transmembrane helix</keyword>
<evidence type="ECO:0000256" key="10">
    <source>
        <dbReference type="SAM" id="Phobius"/>
    </source>
</evidence>
<dbReference type="InterPro" id="IPR045070">
    <property type="entry name" value="MATE_MepA-like"/>
</dbReference>
<name>N9WGB5_9CLOT</name>
<feature type="transmembrane region" description="Helical" evidence="10">
    <location>
        <begin position="93"/>
        <end position="116"/>
    </location>
</feature>
<feature type="transmembrane region" description="Helical" evidence="10">
    <location>
        <begin position="416"/>
        <end position="437"/>
    </location>
</feature>
<evidence type="ECO:0000256" key="9">
    <source>
        <dbReference type="ARBA" id="ARBA00023251"/>
    </source>
</evidence>
<organism evidence="11 12">
    <name type="scientific">Clostridium thermobutyricum</name>
    <dbReference type="NCBI Taxonomy" id="29372"/>
    <lineage>
        <taxon>Bacteria</taxon>
        <taxon>Bacillati</taxon>
        <taxon>Bacillota</taxon>
        <taxon>Clostridia</taxon>
        <taxon>Eubacteriales</taxon>
        <taxon>Clostridiaceae</taxon>
        <taxon>Clostridium</taxon>
    </lineage>
</organism>
<dbReference type="EMBL" id="AGYT01000008">
    <property type="protein sequence ID" value="ENZ02121.1"/>
    <property type="molecule type" value="Genomic_DNA"/>
</dbReference>
<accession>N9WGB5</accession>
<feature type="transmembrane region" description="Helical" evidence="10">
    <location>
        <begin position="237"/>
        <end position="257"/>
    </location>
</feature>
<keyword evidence="8 10" id="KW-0472">Membrane</keyword>
<evidence type="ECO:0000256" key="7">
    <source>
        <dbReference type="ARBA" id="ARBA00022989"/>
    </source>
</evidence>
<proteinExistence type="inferred from homology"/>
<feature type="transmembrane region" description="Helical" evidence="10">
    <location>
        <begin position="194"/>
        <end position="216"/>
    </location>
</feature>
<keyword evidence="5" id="KW-1003">Cell membrane</keyword>
<dbReference type="NCBIfam" id="TIGR00797">
    <property type="entry name" value="matE"/>
    <property type="match status" value="1"/>
</dbReference>
<dbReference type="PANTHER" id="PTHR43823">
    <property type="entry name" value="SPORULATION PROTEIN YKVU"/>
    <property type="match status" value="1"/>
</dbReference>
<evidence type="ECO:0000256" key="5">
    <source>
        <dbReference type="ARBA" id="ARBA00022475"/>
    </source>
</evidence>
<feature type="transmembrane region" description="Helical" evidence="10">
    <location>
        <begin position="263"/>
        <end position="284"/>
    </location>
</feature>
<reference evidence="11 12" key="1">
    <citation type="submission" date="2013-01" db="EMBL/GenBank/DDBJ databases">
        <title>The Genome Sequence of Clostridium colicanis 209318.</title>
        <authorList>
            <consortium name="The Broad Institute Genome Sequencing Platform"/>
            <person name="Earl A."/>
            <person name="Ward D."/>
            <person name="Feldgarden M."/>
            <person name="Gevers D."/>
            <person name="Courvalin P."/>
            <person name="Lambert T."/>
            <person name="Walker B."/>
            <person name="Young S.K."/>
            <person name="Zeng Q."/>
            <person name="Gargeya S."/>
            <person name="Fitzgerald M."/>
            <person name="Haas B."/>
            <person name="Abouelleil A."/>
            <person name="Alvarado L."/>
            <person name="Arachchi H.M."/>
            <person name="Berlin A.M."/>
            <person name="Chapman S.B."/>
            <person name="Dewar J."/>
            <person name="Goldberg J."/>
            <person name="Griggs A."/>
            <person name="Gujja S."/>
            <person name="Hansen M."/>
            <person name="Howarth C."/>
            <person name="Imamovic A."/>
            <person name="Larimer J."/>
            <person name="McCowan C."/>
            <person name="Murphy C."/>
            <person name="Neiman D."/>
            <person name="Pearson M."/>
            <person name="Priest M."/>
            <person name="Roberts A."/>
            <person name="Saif S."/>
            <person name="Shea T."/>
            <person name="Sisk P."/>
            <person name="Sykes S."/>
            <person name="Wortman J."/>
            <person name="Nusbaum C."/>
            <person name="Birren B."/>
        </authorList>
    </citation>
    <scope>NUCLEOTIDE SEQUENCE [LARGE SCALE GENOMIC DNA]</scope>
    <source>
        <strain evidence="11 12">209318</strain>
    </source>
</reference>
<dbReference type="HOGENOM" id="CLU_012893_0_0_9"/>
<evidence type="ECO:0000256" key="6">
    <source>
        <dbReference type="ARBA" id="ARBA00022692"/>
    </source>
</evidence>
<gene>
    <name evidence="11" type="ORF">HMPREF1092_01356</name>
</gene>
<feature type="transmembrane region" description="Helical" evidence="10">
    <location>
        <begin position="392"/>
        <end position="410"/>
    </location>
</feature>
<dbReference type="PATRIC" id="fig|999411.4.peg.1332"/>
<feature type="transmembrane region" description="Helical" evidence="10">
    <location>
        <begin position="317"/>
        <end position="337"/>
    </location>
</feature>
<feature type="transmembrane region" description="Helical" evidence="10">
    <location>
        <begin position="48"/>
        <end position="72"/>
    </location>
</feature>